<dbReference type="RefSeq" id="WP_092605531.1">
    <property type="nucleotide sequence ID" value="NZ_FMYF01000001.1"/>
</dbReference>
<dbReference type="InterPro" id="IPR012675">
    <property type="entry name" value="Beta-grasp_dom_sf"/>
</dbReference>
<dbReference type="SUPFAM" id="SSF54285">
    <property type="entry name" value="MoaD/ThiS"/>
    <property type="match status" value="1"/>
</dbReference>
<dbReference type="OrthoDB" id="163636at2"/>
<dbReference type="EMBL" id="FMYF01000001">
    <property type="protein sequence ID" value="SDB79965.1"/>
    <property type="molecule type" value="Genomic_DNA"/>
</dbReference>
<dbReference type="AlphaFoldDB" id="A0A1G6GDZ2"/>
<keyword evidence="2" id="KW-1185">Reference proteome</keyword>
<dbReference type="Pfam" id="PF02597">
    <property type="entry name" value="ThiS"/>
    <property type="match status" value="1"/>
</dbReference>
<dbReference type="CDD" id="cd00565">
    <property type="entry name" value="Ubl_ThiS"/>
    <property type="match status" value="1"/>
</dbReference>
<sequence length="78" mass="8217">MILTVNGETYDARADETVRDLVATRTGRDLGPDGRPSDGGRLGIAVALDRAVLPRGRWATTLLAEGQQIDIVTAVQGG</sequence>
<name>A0A1G6GDZ2_9ACTN</name>
<dbReference type="InterPro" id="IPR003749">
    <property type="entry name" value="ThiS/MoaD-like"/>
</dbReference>
<dbReference type="STRING" id="1577474.GA0111570_101239"/>
<dbReference type="Gene3D" id="3.10.20.30">
    <property type="match status" value="1"/>
</dbReference>
<evidence type="ECO:0000313" key="2">
    <source>
        <dbReference type="Proteomes" id="UP000199086"/>
    </source>
</evidence>
<dbReference type="InterPro" id="IPR016155">
    <property type="entry name" value="Mopterin_synth/thiamin_S_b"/>
</dbReference>
<dbReference type="Proteomes" id="UP000199086">
    <property type="component" value="Unassembled WGS sequence"/>
</dbReference>
<organism evidence="1 2">
    <name type="scientific">Raineyella antarctica</name>
    <dbReference type="NCBI Taxonomy" id="1577474"/>
    <lineage>
        <taxon>Bacteria</taxon>
        <taxon>Bacillati</taxon>
        <taxon>Actinomycetota</taxon>
        <taxon>Actinomycetes</taxon>
        <taxon>Propionibacteriales</taxon>
        <taxon>Propionibacteriaceae</taxon>
        <taxon>Raineyella</taxon>
    </lineage>
</organism>
<evidence type="ECO:0000313" key="1">
    <source>
        <dbReference type="EMBL" id="SDB79965.1"/>
    </source>
</evidence>
<dbReference type="PANTHER" id="PTHR34472:SF1">
    <property type="entry name" value="SULFUR CARRIER PROTEIN THIS"/>
    <property type="match status" value="1"/>
</dbReference>
<proteinExistence type="predicted"/>
<dbReference type="PANTHER" id="PTHR34472">
    <property type="entry name" value="SULFUR CARRIER PROTEIN THIS"/>
    <property type="match status" value="1"/>
</dbReference>
<dbReference type="InterPro" id="IPR010035">
    <property type="entry name" value="Thi_S"/>
</dbReference>
<protein>
    <submittedName>
        <fullName evidence="1">Sulfur carrier protein</fullName>
    </submittedName>
</protein>
<gene>
    <name evidence="1" type="ORF">GA0111570_101239</name>
</gene>
<dbReference type="NCBIfam" id="TIGR01683">
    <property type="entry name" value="thiS"/>
    <property type="match status" value="1"/>
</dbReference>
<accession>A0A1G6GDZ2</accession>
<reference evidence="1 2" key="1">
    <citation type="submission" date="2016-06" db="EMBL/GenBank/DDBJ databases">
        <authorList>
            <person name="Olsen C.W."/>
            <person name="Carey S."/>
            <person name="Hinshaw L."/>
            <person name="Karasin A.I."/>
        </authorList>
    </citation>
    <scope>NUCLEOTIDE SEQUENCE [LARGE SCALE GENOMIC DNA]</scope>
    <source>
        <strain evidence="1 2">LZ-22</strain>
    </source>
</reference>